<dbReference type="EMBL" id="JBFOLK010000011">
    <property type="protein sequence ID" value="KAL2475854.1"/>
    <property type="molecule type" value="Genomic_DNA"/>
</dbReference>
<protein>
    <submittedName>
        <fullName evidence="1">Metacaspase-5</fullName>
    </submittedName>
</protein>
<accession>A0ABD1QLM9</accession>
<keyword evidence="2" id="KW-1185">Reference proteome</keyword>
<comment type="caution">
    <text evidence="1">The sequence shown here is derived from an EMBL/GenBank/DDBJ whole genome shotgun (WGS) entry which is preliminary data.</text>
</comment>
<dbReference type="Proteomes" id="UP001604336">
    <property type="component" value="Unassembled WGS sequence"/>
</dbReference>
<organism evidence="1 2">
    <name type="scientific">Abeliophyllum distichum</name>
    <dbReference type="NCBI Taxonomy" id="126358"/>
    <lineage>
        <taxon>Eukaryota</taxon>
        <taxon>Viridiplantae</taxon>
        <taxon>Streptophyta</taxon>
        <taxon>Embryophyta</taxon>
        <taxon>Tracheophyta</taxon>
        <taxon>Spermatophyta</taxon>
        <taxon>Magnoliopsida</taxon>
        <taxon>eudicotyledons</taxon>
        <taxon>Gunneridae</taxon>
        <taxon>Pentapetalae</taxon>
        <taxon>asterids</taxon>
        <taxon>lamiids</taxon>
        <taxon>Lamiales</taxon>
        <taxon>Oleaceae</taxon>
        <taxon>Forsythieae</taxon>
        <taxon>Abeliophyllum</taxon>
    </lineage>
</organism>
<gene>
    <name evidence="1" type="ORF">Adt_36590</name>
</gene>
<sequence>MFASFNSFDIFGDDATPKVEKFIKVEQKLNTIAKETGRSCRLLGLVGSSARQFLQQMLKENNGSYTKSAMKTRVGSKQEIYAGASKRALADKWHADQWLPNGPNIS</sequence>
<reference evidence="2" key="1">
    <citation type="submission" date="2024-07" db="EMBL/GenBank/DDBJ databases">
        <title>Two chromosome-level genome assemblies of Korean endemic species Abeliophyllum distichum and Forsythia ovata (Oleaceae).</title>
        <authorList>
            <person name="Jang H."/>
        </authorList>
    </citation>
    <scope>NUCLEOTIDE SEQUENCE [LARGE SCALE GENOMIC DNA]</scope>
</reference>
<evidence type="ECO:0000313" key="2">
    <source>
        <dbReference type="Proteomes" id="UP001604336"/>
    </source>
</evidence>
<dbReference type="AlphaFoldDB" id="A0ABD1QLM9"/>
<proteinExistence type="predicted"/>
<name>A0ABD1QLM9_9LAMI</name>
<evidence type="ECO:0000313" key="1">
    <source>
        <dbReference type="EMBL" id="KAL2475854.1"/>
    </source>
</evidence>